<dbReference type="OrthoDB" id="348039at2759"/>
<dbReference type="EMBL" id="HG688913">
    <property type="protein sequence ID" value="CDI73800.1"/>
    <property type="molecule type" value="Genomic_DNA"/>
</dbReference>
<accession>U6G0Y9</accession>
<keyword evidence="4" id="KW-1185">Reference proteome</keyword>
<feature type="region of interest" description="Disordered" evidence="2">
    <location>
        <begin position="385"/>
        <end position="416"/>
    </location>
</feature>
<dbReference type="Proteomes" id="UP000018201">
    <property type="component" value="Unassembled WGS sequence"/>
</dbReference>
<feature type="compositionally biased region" description="Basic and acidic residues" evidence="2">
    <location>
        <begin position="404"/>
        <end position="416"/>
    </location>
</feature>
<protein>
    <submittedName>
        <fullName evidence="3">Uncharacterized protein</fullName>
    </submittedName>
</protein>
<gene>
    <name evidence="3" type="ORF">EPH_0000570</name>
</gene>
<dbReference type="AlphaFoldDB" id="U6G0Y9"/>
<feature type="coiled-coil region" evidence="1">
    <location>
        <begin position="204"/>
        <end position="238"/>
    </location>
</feature>
<proteinExistence type="predicted"/>
<feature type="region of interest" description="Disordered" evidence="2">
    <location>
        <begin position="604"/>
        <end position="691"/>
    </location>
</feature>
<sequence length="902" mass="96303">MEQPRDEGGPDLAIKAVNDTFILPYFLEEAQRQDLHVPGGPRKNTCFRERRTLRTSTWNSFGGRVTKPQEWPLAAAVERRRGTSAALPIGQGETLSASAKGPIRHAEWLTASLESAVKSSDSLPLFSHLRTLTSRLFSEGESRKMQAQRISKNSIQKLQKGGLPHVESLGVEELVLLARRLAEENSYLETFISSDARVLQSAALVKAQRECAAALESNRRLQRQVEKDRQVIVELELRSRSFADAYAWLTSHNRMIHAKDAPALVALWRKRVAEAAVTKKVPLAPDFTKDLEDAYAVADSEGDVETAAEDGHEKTTKEDLLMAAELREAEAVSEARQAQARAALAEARAAAAEQQLAATKTQLERLTSAAAASAAAAAVAAAASASPSRPAFSDGAGEGQLKGALRESERRAEAAENECTRMKKVLETLQAALDLATSERQRLEQELAEAVTAAEAKLTAQAEQHAAELAEMEAQHSQTLESMRSSVHETAKLRQELDESRQQCADLSAQLLAAKEAATGDGVRKVASPGGLASPPASDISTLTSERDSYKATALKLEMDIKRLSARAAEATQLEKAVATLKEKLHASEELKTAYEALQKEAQTLRDQMSARQSPPVSPEGPEAQDKQTDSTAMAQEREGLRKEVAALQEELTKLRGEAESLQTQGKGPKKPSVKGPDDTSSEETTLTATEVAELVKERQALQEKVRALEEELAALRASARSPTKALPASKSIPSLTSAPQASQPSPSKKPPAPASKLGKTAAVLSTTDHPETLPGDDGARMGKTAAVLSTTDHPETLPGDDGARSASTVTAEPAVAEAKRRPLPPKVAKAVAETPPAGAVVPAADAGAKASLSMKGGPPVNKKLPASLQPKAVKAPSPEGPGSFAKLHLLCQLPLHRPESQ</sequence>
<dbReference type="VEuPathDB" id="ToxoDB:EPH_0000570"/>
<reference evidence="3" key="1">
    <citation type="submission" date="2013-10" db="EMBL/GenBank/DDBJ databases">
        <title>Genomic analysis of the causative agents of coccidiosis in chickens.</title>
        <authorList>
            <person name="Reid A.J."/>
            <person name="Blake D."/>
            <person name="Billington K."/>
            <person name="Browne H."/>
            <person name="Dunn M."/>
            <person name="Hung S."/>
            <person name="Kawahara F."/>
            <person name="Miranda-Saavedra D."/>
            <person name="Mourier T."/>
            <person name="Nagra H."/>
            <person name="Otto T.D."/>
            <person name="Rawlings N."/>
            <person name="Sanchez A."/>
            <person name="Sanders M."/>
            <person name="Subramaniam C."/>
            <person name="Tay Y."/>
            <person name="Dear P."/>
            <person name="Doerig C."/>
            <person name="Gruber A."/>
            <person name="Parkinson J."/>
            <person name="Shirley M."/>
            <person name="Wan K.L."/>
            <person name="Berriman M."/>
            <person name="Tomley F."/>
            <person name="Pain A."/>
        </authorList>
    </citation>
    <scope>NUCLEOTIDE SEQUENCE [LARGE SCALE GENOMIC DNA]</scope>
    <source>
        <strain evidence="3">Houghton</strain>
    </source>
</reference>
<reference evidence="3" key="2">
    <citation type="submission" date="2013-10" db="EMBL/GenBank/DDBJ databases">
        <authorList>
            <person name="Aslett M."/>
        </authorList>
    </citation>
    <scope>NUCLEOTIDE SEQUENCE [LARGE SCALE GENOMIC DNA]</scope>
    <source>
        <strain evidence="3">Houghton</strain>
    </source>
</reference>
<feature type="compositionally biased region" description="Polar residues" evidence="2">
    <location>
        <begin position="604"/>
        <end position="615"/>
    </location>
</feature>
<evidence type="ECO:0000256" key="2">
    <source>
        <dbReference type="SAM" id="MobiDB-lite"/>
    </source>
</evidence>
<feature type="compositionally biased region" description="Low complexity" evidence="2">
    <location>
        <begin position="738"/>
        <end position="747"/>
    </location>
</feature>
<evidence type="ECO:0000256" key="1">
    <source>
        <dbReference type="SAM" id="Coils"/>
    </source>
</evidence>
<name>U6G0Y9_9EIME</name>
<organism evidence="3 4">
    <name type="scientific">Eimeria praecox</name>
    <dbReference type="NCBI Taxonomy" id="51316"/>
    <lineage>
        <taxon>Eukaryota</taxon>
        <taxon>Sar</taxon>
        <taxon>Alveolata</taxon>
        <taxon>Apicomplexa</taxon>
        <taxon>Conoidasida</taxon>
        <taxon>Coccidia</taxon>
        <taxon>Eucoccidiorida</taxon>
        <taxon>Eimeriorina</taxon>
        <taxon>Eimeriidae</taxon>
        <taxon>Eimeria</taxon>
    </lineage>
</organism>
<evidence type="ECO:0000313" key="4">
    <source>
        <dbReference type="Proteomes" id="UP000018201"/>
    </source>
</evidence>
<feature type="compositionally biased region" description="Basic and acidic residues" evidence="2">
    <location>
        <begin position="636"/>
        <end position="659"/>
    </location>
</feature>
<evidence type="ECO:0000313" key="3">
    <source>
        <dbReference type="EMBL" id="CDI73800.1"/>
    </source>
</evidence>
<feature type="coiled-coil region" evidence="1">
    <location>
        <begin position="335"/>
        <end position="369"/>
    </location>
</feature>
<keyword evidence="1" id="KW-0175">Coiled coil</keyword>
<feature type="region of interest" description="Disordered" evidence="2">
    <location>
        <begin position="851"/>
        <end position="883"/>
    </location>
</feature>
<feature type="region of interest" description="Disordered" evidence="2">
    <location>
        <begin position="716"/>
        <end position="835"/>
    </location>
</feature>
<feature type="region of interest" description="Disordered" evidence="2">
    <location>
        <begin position="519"/>
        <end position="545"/>
    </location>
</feature>